<gene>
    <name evidence="2" type="ORF">RCO7_04628</name>
</gene>
<accession>A0A1E1JSW9</accession>
<keyword evidence="3" id="KW-1185">Reference proteome</keyword>
<reference evidence="3" key="1">
    <citation type="submission" date="2016-03" db="EMBL/GenBank/DDBJ databases">
        <authorList>
            <person name="Ploux O."/>
        </authorList>
    </citation>
    <scope>NUCLEOTIDE SEQUENCE [LARGE SCALE GENOMIC DNA]</scope>
    <source>
        <strain evidence="3">UK7</strain>
    </source>
</reference>
<proteinExistence type="predicted"/>
<feature type="compositionally biased region" description="Acidic residues" evidence="1">
    <location>
        <begin position="427"/>
        <end position="437"/>
    </location>
</feature>
<dbReference type="InterPro" id="IPR043472">
    <property type="entry name" value="Macro_dom-like"/>
</dbReference>
<name>A0A1E1JSW9_9HELO</name>
<sequence length="452" mass="50047">MAYTQGFRATAEHTYRSVRVDLLKGHIHEFQAQVIAIPIPANNRVFASFNAAQIRANESMKLSVAQRVYEAAGDSDGTGQRSQKVRQGAFRSTAEREGTAKLTGSYNLAPGVKSIIHAYHPKLPDNGSKEALDTYVKELVDVYRSILVEIADPVAYKRDDDGSPGYTKIRYVSENRSQTPSTRKFKTLAKLDQGLEAEVEKEKILEEIHRTNLAEMRANANQDSNNKRDKKSGKSVDVENISAPATSKRAARASTATDKAATHEAFEQPMPKLVRPETRILPPAPRAPAPVRKETKVPPPPSKGTGAIKKPFLKTPGTPPKPARAPLPRNPKANALAARSPPQEAVRPEYLMLDGVSDPDDQSNEEYPEEETVDSDEESIPVLPPIREPNVIPNCLGRDEFEDGSTPDQELHRTRSKSAGKRSRVTDEDDEDDEVQEENLQPVRETKKPRRS</sequence>
<feature type="compositionally biased region" description="Basic residues" evidence="1">
    <location>
        <begin position="414"/>
        <end position="423"/>
    </location>
</feature>
<evidence type="ECO:0000256" key="1">
    <source>
        <dbReference type="SAM" id="MobiDB-lite"/>
    </source>
</evidence>
<dbReference type="Gene3D" id="3.40.220.10">
    <property type="entry name" value="Leucine Aminopeptidase, subunit E, domain 1"/>
    <property type="match status" value="1"/>
</dbReference>
<feature type="region of interest" description="Disordered" evidence="1">
    <location>
        <begin position="215"/>
        <end position="263"/>
    </location>
</feature>
<comment type="caution">
    <text evidence="2">The sequence shown here is derived from an EMBL/GenBank/DDBJ whole genome shotgun (WGS) entry which is preliminary data.</text>
</comment>
<dbReference type="SUPFAM" id="SSF52949">
    <property type="entry name" value="Macro domain-like"/>
    <property type="match status" value="1"/>
</dbReference>
<feature type="region of interest" description="Disordered" evidence="1">
    <location>
        <begin position="279"/>
        <end position="452"/>
    </location>
</feature>
<feature type="compositionally biased region" description="Low complexity" evidence="1">
    <location>
        <begin position="243"/>
        <end position="259"/>
    </location>
</feature>
<feature type="compositionally biased region" description="Pro residues" evidence="1">
    <location>
        <begin position="317"/>
        <end position="329"/>
    </location>
</feature>
<dbReference type="Proteomes" id="UP000178129">
    <property type="component" value="Unassembled WGS sequence"/>
</dbReference>
<organism evidence="2 3">
    <name type="scientific">Rhynchosporium graminicola</name>
    <dbReference type="NCBI Taxonomy" id="2792576"/>
    <lineage>
        <taxon>Eukaryota</taxon>
        <taxon>Fungi</taxon>
        <taxon>Dikarya</taxon>
        <taxon>Ascomycota</taxon>
        <taxon>Pezizomycotina</taxon>
        <taxon>Leotiomycetes</taxon>
        <taxon>Helotiales</taxon>
        <taxon>Ploettnerulaceae</taxon>
        <taxon>Rhynchosporium</taxon>
    </lineage>
</organism>
<feature type="compositionally biased region" description="Acidic residues" evidence="1">
    <location>
        <begin position="357"/>
        <end position="379"/>
    </location>
</feature>
<dbReference type="InParanoid" id="A0A1E1JSW9"/>
<evidence type="ECO:0000313" key="3">
    <source>
        <dbReference type="Proteomes" id="UP000178129"/>
    </source>
</evidence>
<protein>
    <submittedName>
        <fullName evidence="2">Uncharacterized protein</fullName>
    </submittedName>
</protein>
<dbReference type="AlphaFoldDB" id="A0A1E1JSW9"/>
<dbReference type="EMBL" id="FJUW01000002">
    <property type="protein sequence ID" value="CZS88956.1"/>
    <property type="molecule type" value="Genomic_DNA"/>
</dbReference>
<evidence type="ECO:0000313" key="2">
    <source>
        <dbReference type="EMBL" id="CZS88956.1"/>
    </source>
</evidence>
<feature type="region of interest" description="Disordered" evidence="1">
    <location>
        <begin position="72"/>
        <end position="98"/>
    </location>
</feature>